<protein>
    <recommendedName>
        <fullName evidence="4">Prepilin-type N-terminal cleavage/methylation domain-containing protein</fullName>
    </recommendedName>
</protein>
<accession>B3E5M5</accession>
<proteinExistence type="predicted"/>
<dbReference type="KEGG" id="glo:Glov_0973"/>
<dbReference type="NCBIfam" id="TIGR02532">
    <property type="entry name" value="IV_pilin_GFxxxE"/>
    <property type="match status" value="1"/>
</dbReference>
<sequence>MEKTMRNRSGFTMLEVLVVMIMLSAVIALMVGILGAGSGNRQAESASMKLLNDFSNIEMAFNNFKHEKNAVPVGLTDSTFVPVYLFPPKADSGFERPTTAGWVDGYLLGASANGNYVCAQAAYSDAIAAAASELKKKTSSMKVITNASCGSTTDSMPTSGTVSFTYWISRVS</sequence>
<dbReference type="Proteomes" id="UP000002420">
    <property type="component" value="Chromosome"/>
</dbReference>
<reference evidence="2 3" key="1">
    <citation type="submission" date="2008-05" db="EMBL/GenBank/DDBJ databases">
        <title>Complete sequence of chromosome of Geobacter lovleyi SZ.</title>
        <authorList>
            <consortium name="US DOE Joint Genome Institute"/>
            <person name="Lucas S."/>
            <person name="Copeland A."/>
            <person name="Lapidus A."/>
            <person name="Glavina del Rio T."/>
            <person name="Dalin E."/>
            <person name="Tice H."/>
            <person name="Bruce D."/>
            <person name="Goodwin L."/>
            <person name="Pitluck S."/>
            <person name="Chertkov O."/>
            <person name="Meincke L."/>
            <person name="Brettin T."/>
            <person name="Detter J.C."/>
            <person name="Han C."/>
            <person name="Tapia R."/>
            <person name="Kuske C.R."/>
            <person name="Schmutz J."/>
            <person name="Larimer F."/>
            <person name="Land M."/>
            <person name="Hauser L."/>
            <person name="Kyrpides N."/>
            <person name="Mikhailova N."/>
            <person name="Sung Y."/>
            <person name="Fletcher K.E."/>
            <person name="Ritalahti K.M."/>
            <person name="Loeffler F.E."/>
            <person name="Richardson P."/>
        </authorList>
    </citation>
    <scope>NUCLEOTIDE SEQUENCE [LARGE SCALE GENOMIC DNA]</scope>
    <source>
        <strain evidence="3">ATCC BAA-1151 / DSM 17278 / SZ</strain>
    </source>
</reference>
<dbReference type="SUPFAM" id="SSF54523">
    <property type="entry name" value="Pili subunits"/>
    <property type="match status" value="1"/>
</dbReference>
<keyword evidence="1" id="KW-0812">Transmembrane</keyword>
<dbReference type="InterPro" id="IPR012902">
    <property type="entry name" value="N_methyl_site"/>
</dbReference>
<dbReference type="STRING" id="398767.Glov_0973"/>
<keyword evidence="3" id="KW-1185">Reference proteome</keyword>
<dbReference type="AlphaFoldDB" id="B3E5M5"/>
<dbReference type="HOGENOM" id="CLU_1553088_0_0_7"/>
<keyword evidence="1" id="KW-1133">Transmembrane helix</keyword>
<evidence type="ECO:0000313" key="2">
    <source>
        <dbReference type="EMBL" id="ACD94696.1"/>
    </source>
</evidence>
<gene>
    <name evidence="2" type="ordered locus">Glov_0973</name>
</gene>
<evidence type="ECO:0000313" key="3">
    <source>
        <dbReference type="Proteomes" id="UP000002420"/>
    </source>
</evidence>
<evidence type="ECO:0008006" key="4">
    <source>
        <dbReference type="Google" id="ProtNLM"/>
    </source>
</evidence>
<dbReference type="Pfam" id="PF07963">
    <property type="entry name" value="N_methyl"/>
    <property type="match status" value="1"/>
</dbReference>
<name>B3E5M5_TRIL1</name>
<dbReference type="EMBL" id="CP001089">
    <property type="protein sequence ID" value="ACD94696.1"/>
    <property type="molecule type" value="Genomic_DNA"/>
</dbReference>
<dbReference type="InterPro" id="IPR045584">
    <property type="entry name" value="Pilin-like"/>
</dbReference>
<organism evidence="2 3">
    <name type="scientific">Trichlorobacter lovleyi (strain ATCC BAA-1151 / DSM 17278 / SZ)</name>
    <name type="common">Geobacter lovleyi</name>
    <dbReference type="NCBI Taxonomy" id="398767"/>
    <lineage>
        <taxon>Bacteria</taxon>
        <taxon>Pseudomonadati</taxon>
        <taxon>Thermodesulfobacteriota</taxon>
        <taxon>Desulfuromonadia</taxon>
        <taxon>Geobacterales</taxon>
        <taxon>Geobacteraceae</taxon>
        <taxon>Trichlorobacter</taxon>
    </lineage>
</organism>
<evidence type="ECO:0000256" key="1">
    <source>
        <dbReference type="SAM" id="Phobius"/>
    </source>
</evidence>
<feature type="transmembrane region" description="Helical" evidence="1">
    <location>
        <begin position="12"/>
        <end position="37"/>
    </location>
</feature>
<keyword evidence="1" id="KW-0472">Membrane</keyword>